<dbReference type="SUPFAM" id="SSF81301">
    <property type="entry name" value="Nucleotidyltransferase"/>
    <property type="match status" value="1"/>
</dbReference>
<keyword evidence="2" id="KW-1185">Reference proteome</keyword>
<dbReference type="Proteomes" id="UP000597613">
    <property type="component" value="Unassembled WGS sequence"/>
</dbReference>
<name>A0ABR7AJK6_9SPHN</name>
<comment type="caution">
    <text evidence="1">The sequence shown here is derived from an EMBL/GenBank/DDBJ whole genome shotgun (WGS) entry which is preliminary data.</text>
</comment>
<evidence type="ECO:0000313" key="2">
    <source>
        <dbReference type="Proteomes" id="UP000597613"/>
    </source>
</evidence>
<organism evidence="1 2">
    <name type="scientific">Sphingomonas albertensis</name>
    <dbReference type="NCBI Taxonomy" id="2762591"/>
    <lineage>
        <taxon>Bacteria</taxon>
        <taxon>Pseudomonadati</taxon>
        <taxon>Pseudomonadota</taxon>
        <taxon>Alphaproteobacteria</taxon>
        <taxon>Sphingomonadales</taxon>
        <taxon>Sphingomonadaceae</taxon>
        <taxon>Sphingomonas</taxon>
    </lineage>
</organism>
<dbReference type="Gene3D" id="3.30.460.10">
    <property type="entry name" value="Beta Polymerase, domain 2"/>
    <property type="match status" value="1"/>
</dbReference>
<proteinExistence type="predicted"/>
<gene>
    <name evidence="1" type="ORF">H8S47_02895</name>
</gene>
<accession>A0ABR7AJK6</accession>
<dbReference type="RefSeq" id="WP_187502422.1">
    <property type="nucleotide sequence ID" value="NZ_CP162536.1"/>
</dbReference>
<dbReference type="InterPro" id="IPR043519">
    <property type="entry name" value="NT_sf"/>
</dbReference>
<dbReference type="EMBL" id="JACONT010000003">
    <property type="protein sequence ID" value="MBC3940632.1"/>
    <property type="molecule type" value="Genomic_DNA"/>
</dbReference>
<protein>
    <recommendedName>
        <fullName evidence="3">Poly A polymerase head domain-containing protein</fullName>
    </recommendedName>
</protein>
<sequence length="262" mass="29176">MVVATGLPQLKRRVDDYIWRENGKPIQHLREILDTTFMAFPSVAIVGGLVRDIARRGKVGFKSDIDLVIAAGDAEVADLAAKLHAIPNRFGGYGSRHPHWKIDFWALETTWAATQGHAPVESVADIVDTTFFDCDAICYEIKSRKLFAANGYLPRLKAGVIDVNLLPNPSIEGNLLRAIRRILSWGYHPGPRLRTFIDENLTDETLVAISNTEEELFTHTMAGAFERSCDLKKVLFSENPKNLFNTAVGEQLSFPGLDPDDE</sequence>
<evidence type="ECO:0000313" key="1">
    <source>
        <dbReference type="EMBL" id="MBC3940632.1"/>
    </source>
</evidence>
<evidence type="ECO:0008006" key="3">
    <source>
        <dbReference type="Google" id="ProtNLM"/>
    </source>
</evidence>
<reference evidence="1 2" key="1">
    <citation type="submission" date="2020-08" db="EMBL/GenBank/DDBJ databases">
        <title>Putative novel bacterial strains isolated from necrotic wheat leaf tissues caused by Xanthomonas translucens.</title>
        <authorList>
            <person name="Tambong J.T."/>
        </authorList>
    </citation>
    <scope>NUCLEOTIDE SEQUENCE [LARGE SCALE GENOMIC DNA]</scope>
    <source>
        <strain evidence="2">DOAB 1063</strain>
    </source>
</reference>